<reference evidence="1 2" key="1">
    <citation type="submission" date="2013-12" db="EMBL/GenBank/DDBJ databases">
        <authorList>
            <consortium name="DOE Joint Genome Institute"/>
            <person name="Eisen J."/>
            <person name="Huntemann M."/>
            <person name="Han J."/>
            <person name="Chen A."/>
            <person name="Kyrpides N."/>
            <person name="Mavromatis K."/>
            <person name="Markowitz V."/>
            <person name="Palaniappan K."/>
            <person name="Ivanova N."/>
            <person name="Schaumberg A."/>
            <person name="Pati A."/>
            <person name="Liolios K."/>
            <person name="Nordberg H.P."/>
            <person name="Cantor M.N."/>
            <person name="Hua S.X."/>
            <person name="Woyke T."/>
        </authorList>
    </citation>
    <scope>NUCLEOTIDE SEQUENCE [LARGE SCALE GENOMIC DNA]</scope>
    <source>
        <strain evidence="2">DSM 19437</strain>
    </source>
</reference>
<accession>W0F7U4</accession>
<sequence length="62" mass="6827">MKTKPSVFPDPSFALPVKEHAAGPHKDGAPASTLSFFIKQLHKKKPGLNFPAFLKVLYSSYL</sequence>
<organism evidence="1 2">
    <name type="scientific">Niabella soli DSM 19437</name>
    <dbReference type="NCBI Taxonomy" id="929713"/>
    <lineage>
        <taxon>Bacteria</taxon>
        <taxon>Pseudomonadati</taxon>
        <taxon>Bacteroidota</taxon>
        <taxon>Chitinophagia</taxon>
        <taxon>Chitinophagales</taxon>
        <taxon>Chitinophagaceae</taxon>
        <taxon>Niabella</taxon>
    </lineage>
</organism>
<evidence type="ECO:0000313" key="1">
    <source>
        <dbReference type="EMBL" id="AHF17421.1"/>
    </source>
</evidence>
<proteinExistence type="predicted"/>
<dbReference type="EMBL" id="CP007035">
    <property type="protein sequence ID" value="AHF17421.1"/>
    <property type="molecule type" value="Genomic_DNA"/>
</dbReference>
<dbReference type="Proteomes" id="UP000003586">
    <property type="component" value="Chromosome"/>
</dbReference>
<protein>
    <submittedName>
        <fullName evidence="1">Uncharacterized protein</fullName>
    </submittedName>
</protein>
<dbReference type="KEGG" id="nso:NIASO_07195"/>
<evidence type="ECO:0000313" key="2">
    <source>
        <dbReference type="Proteomes" id="UP000003586"/>
    </source>
</evidence>
<dbReference type="HOGENOM" id="CLU_2899564_0_0_10"/>
<gene>
    <name evidence="1" type="ORF">NIASO_07195</name>
</gene>
<dbReference type="AlphaFoldDB" id="W0F7U4"/>
<keyword evidence="2" id="KW-1185">Reference proteome</keyword>
<name>W0F7U4_9BACT</name>